<dbReference type="Proteomes" id="UP000018885">
    <property type="component" value="Segment"/>
</dbReference>
<evidence type="ECO:0000313" key="2">
    <source>
        <dbReference type="Proteomes" id="UP000018885"/>
    </source>
</evidence>
<accession>V9VF70</accession>
<proteinExistence type="predicted"/>
<sequence>MNTVDEIKKAIQDYFGDTERSRQATRDGLEDIASEVDCLIDALRSDTE</sequence>
<protein>
    <submittedName>
        <fullName evidence="1">Uncharacterized protein</fullName>
    </submittedName>
</protein>
<dbReference type="KEGG" id="vg:18503383"/>
<dbReference type="GeneID" id="18503383"/>
<dbReference type="EMBL" id="KF787095">
    <property type="protein sequence ID" value="AHC93990.1"/>
    <property type="molecule type" value="Genomic_DNA"/>
</dbReference>
<keyword evidence="2" id="KW-1185">Reference proteome</keyword>
<reference evidence="1 2" key="1">
    <citation type="journal article" date="2014" name="Virol. J.">
        <title>First genome sequences of Achromobacter phages reveal new members of the N4 family.</title>
        <authorList>
            <person name="Wittmann J."/>
            <person name="Dreiseikelmann B."/>
            <person name="Rohde M."/>
            <person name="Meier-Kolthoff J.P."/>
            <person name="Bunk B."/>
            <person name="Rohde C."/>
        </authorList>
    </citation>
    <scope>NUCLEOTIDE SEQUENCE [LARGE SCALE GENOMIC DNA]</scope>
    <source>
        <strain evidence="1">JWAlpha</strain>
    </source>
</reference>
<dbReference type="RefSeq" id="YP_009004738.1">
    <property type="nucleotide sequence ID" value="NC_023556.1"/>
</dbReference>
<organism evidence="1 2">
    <name type="scientific">Achromobacter phage JWAlpha</name>
    <dbReference type="NCBI Taxonomy" id="1416009"/>
    <lineage>
        <taxon>Viruses</taxon>
        <taxon>Duplodnaviria</taxon>
        <taxon>Heunggongvirae</taxon>
        <taxon>Uroviricota</taxon>
        <taxon>Caudoviricetes</taxon>
        <taxon>Schitoviridae</taxon>
        <taxon>Rothmandenesvirinae</taxon>
        <taxon>Jwalphavirus</taxon>
        <taxon>Jwalphavirus jwalpha</taxon>
    </lineage>
</organism>
<evidence type="ECO:0000313" key="1">
    <source>
        <dbReference type="EMBL" id="AHC93990.1"/>
    </source>
</evidence>
<name>V9VF70_9CAUD</name>
<gene>
    <name evidence="1" type="ORF">JJJB_0037</name>
</gene>